<accession>A0A1G1X5U5</accession>
<proteinExistence type="predicted"/>
<dbReference type="Pfam" id="PF00303">
    <property type="entry name" value="Thymidylat_synt"/>
    <property type="match status" value="1"/>
</dbReference>
<keyword evidence="2" id="KW-0808">Transferase</keyword>
<sequence>MIYINSRTIAEAWQDALKALYAQGKVVENNEIFRDSVMAIEVNDTTSELFDDRFPMSKQDVETINHYLVTGEREDKVIHDWTKIYRKRLFDSAPNQIQNIIEYLRKKPTGKRAQASIWQQAVDLTGTIAPCLQLLWFQIDDGKLDIHVHMRASDCYGKLLMNMNEFVALQQYMANELQVESGKYYHFIDTCHFNSSDKEKIESLVAELK</sequence>
<feature type="domain" description="Thymidylate synthase/dCMP hydroxymethylase" evidence="3">
    <location>
        <begin position="91"/>
        <end position="204"/>
    </location>
</feature>
<reference evidence="4 5" key="1">
    <citation type="journal article" date="2016" name="Nat. Commun.">
        <title>Thousands of microbial genomes shed light on interconnected biogeochemical processes in an aquifer system.</title>
        <authorList>
            <person name="Anantharaman K."/>
            <person name="Brown C.T."/>
            <person name="Hug L.A."/>
            <person name="Sharon I."/>
            <person name="Castelle C.J."/>
            <person name="Probst A.J."/>
            <person name="Thomas B.C."/>
            <person name="Singh A."/>
            <person name="Wilkins M.J."/>
            <person name="Karaoz U."/>
            <person name="Brodie E.L."/>
            <person name="Williams K.H."/>
            <person name="Hubbard S.S."/>
            <person name="Banfield J.F."/>
        </authorList>
    </citation>
    <scope>NUCLEOTIDE SEQUENCE [LARGE SCALE GENOMIC DNA]</scope>
</reference>
<dbReference type="SUPFAM" id="SSF55831">
    <property type="entry name" value="Thymidylate synthase/dCMP hydroxymethylase"/>
    <property type="match status" value="1"/>
</dbReference>
<name>A0A1G1X5U5_9BACT</name>
<dbReference type="GO" id="GO:0032259">
    <property type="term" value="P:methylation"/>
    <property type="evidence" value="ECO:0007669"/>
    <property type="project" value="UniProtKB-KW"/>
</dbReference>
<dbReference type="InterPro" id="IPR036926">
    <property type="entry name" value="Thymidate_synth/dCMP_Mease_sf"/>
</dbReference>
<comment type="caution">
    <text evidence="4">The sequence shown here is derived from an EMBL/GenBank/DDBJ whole genome shotgun (WGS) entry which is preliminary data.</text>
</comment>
<gene>
    <name evidence="4" type="ORF">A3E36_00545</name>
</gene>
<dbReference type="Proteomes" id="UP000177941">
    <property type="component" value="Unassembled WGS sequence"/>
</dbReference>
<keyword evidence="1" id="KW-0489">Methyltransferase</keyword>
<evidence type="ECO:0000313" key="4">
    <source>
        <dbReference type="EMBL" id="OGY35151.1"/>
    </source>
</evidence>
<dbReference type="GO" id="GO:0005829">
    <property type="term" value="C:cytosol"/>
    <property type="evidence" value="ECO:0007669"/>
    <property type="project" value="TreeGrafter"/>
</dbReference>
<dbReference type="PANTHER" id="PTHR11548:SF1">
    <property type="entry name" value="THYMIDYLATE SYNTHASE 1"/>
    <property type="match status" value="1"/>
</dbReference>
<dbReference type="Gene3D" id="3.30.572.10">
    <property type="entry name" value="Thymidylate synthase/dCMP hydroxymethylase domain"/>
    <property type="match status" value="1"/>
</dbReference>
<dbReference type="InterPro" id="IPR045097">
    <property type="entry name" value="Thymidate_synth/dCMP_Mease"/>
</dbReference>
<dbReference type="AlphaFoldDB" id="A0A1G1X5U5"/>
<dbReference type="GO" id="GO:0006231">
    <property type="term" value="P:dTMP biosynthetic process"/>
    <property type="evidence" value="ECO:0007669"/>
    <property type="project" value="TreeGrafter"/>
</dbReference>
<organism evidence="4 5">
    <name type="scientific">Candidatus Andersenbacteria bacterium RIFCSPHIGHO2_12_FULL_45_11b</name>
    <dbReference type="NCBI Taxonomy" id="1797282"/>
    <lineage>
        <taxon>Bacteria</taxon>
        <taxon>Candidatus Anderseniibacteriota</taxon>
    </lineage>
</organism>
<dbReference type="EMBL" id="MHHS01000051">
    <property type="protein sequence ID" value="OGY35151.1"/>
    <property type="molecule type" value="Genomic_DNA"/>
</dbReference>
<evidence type="ECO:0000259" key="3">
    <source>
        <dbReference type="Pfam" id="PF00303"/>
    </source>
</evidence>
<evidence type="ECO:0000256" key="2">
    <source>
        <dbReference type="ARBA" id="ARBA00022679"/>
    </source>
</evidence>
<dbReference type="InterPro" id="IPR023451">
    <property type="entry name" value="Thymidate_synth/dCMP_Mease_dom"/>
</dbReference>
<protein>
    <recommendedName>
        <fullName evidence="3">Thymidylate synthase/dCMP hydroxymethylase domain-containing protein</fullName>
    </recommendedName>
</protein>
<evidence type="ECO:0000256" key="1">
    <source>
        <dbReference type="ARBA" id="ARBA00022603"/>
    </source>
</evidence>
<evidence type="ECO:0000313" key="5">
    <source>
        <dbReference type="Proteomes" id="UP000177941"/>
    </source>
</evidence>
<dbReference type="GO" id="GO:0004799">
    <property type="term" value="F:thymidylate synthase activity"/>
    <property type="evidence" value="ECO:0007669"/>
    <property type="project" value="TreeGrafter"/>
</dbReference>
<dbReference type="PANTHER" id="PTHR11548">
    <property type="entry name" value="THYMIDYLATE SYNTHASE 1"/>
    <property type="match status" value="1"/>
</dbReference>